<sequence>MKLLCFLVFVALAQVIGFELQICTANRLLLSEYYTQLVIDVIRNNNNEKFTYNETSHTLEIKSNGQCLDVGPNPPPESGYNTATTSPCDFTSEKQKWIIENNRVINPYSKRCLSADQKQQGSVVKVEPCDNGLSNQFFADCTTTNYVRIISTTTGKRISEFYGGIYFNQPADNFNELFIWDTNTQLFKSASNQQCLDSYLDKDNKYKIHTYPCDTNNPNQKWLLNADFRLSHYQIEHATHRGQCLDGDPTYTDHHLQMWECIPNNSNQQWKSYKKKILSTQTIKQYGRIDGGVKV</sequence>
<reference evidence="3" key="1">
    <citation type="journal article" date="2014" name="Genome Biol. Evol.">
        <title>The secreted proteins of Achlya hypogyna and Thraustotheca clavata identify the ancestral oomycete secretome and reveal gene acquisitions by horizontal gene transfer.</title>
        <authorList>
            <person name="Misner I."/>
            <person name="Blouin N."/>
            <person name="Leonard G."/>
            <person name="Richards T.A."/>
            <person name="Lane C.E."/>
        </authorList>
    </citation>
    <scope>NUCLEOTIDE SEQUENCE</scope>
    <source>
        <strain evidence="3">ATCC 34112</strain>
    </source>
</reference>
<feature type="domain" description="Ricin B lectin" evidence="2">
    <location>
        <begin position="26"/>
        <end position="141"/>
    </location>
</feature>
<dbReference type="SMART" id="SM00458">
    <property type="entry name" value="RICIN"/>
    <property type="match status" value="2"/>
</dbReference>
<feature type="domain" description="Ricin B lectin" evidence="2">
    <location>
        <begin position="144"/>
        <end position="273"/>
    </location>
</feature>
<dbReference type="InterPro" id="IPR035992">
    <property type="entry name" value="Ricin_B-like_lectins"/>
</dbReference>
<dbReference type="AlphaFoldDB" id="A0A0A7CM42"/>
<dbReference type="InterPro" id="IPR000772">
    <property type="entry name" value="Ricin_B_lectin"/>
</dbReference>
<protein>
    <submittedName>
        <fullName evidence="3">Secreted protein</fullName>
    </submittedName>
</protein>
<accession>A0A0A7CM42</accession>
<evidence type="ECO:0000256" key="1">
    <source>
        <dbReference type="SAM" id="SignalP"/>
    </source>
</evidence>
<evidence type="ECO:0000259" key="2">
    <source>
        <dbReference type="SMART" id="SM00458"/>
    </source>
</evidence>
<organism evidence="3">
    <name type="scientific">Thraustotheca clavata</name>
    <dbReference type="NCBI Taxonomy" id="74557"/>
    <lineage>
        <taxon>Eukaryota</taxon>
        <taxon>Sar</taxon>
        <taxon>Stramenopiles</taxon>
        <taxon>Oomycota</taxon>
        <taxon>Saprolegniomycetes</taxon>
        <taxon>Saprolegniales</taxon>
        <taxon>Achlyaceae</taxon>
        <taxon>Thraustotheca</taxon>
    </lineage>
</organism>
<name>A0A0A7CM42_9STRA</name>
<proteinExistence type="predicted"/>
<dbReference type="SUPFAM" id="SSF50370">
    <property type="entry name" value="Ricin B-like lectins"/>
    <property type="match status" value="1"/>
</dbReference>
<feature type="signal peptide" evidence="1">
    <location>
        <begin position="1"/>
        <end position="17"/>
    </location>
</feature>
<evidence type="ECO:0000313" key="3">
    <source>
        <dbReference type="EMBL" id="AIG55563.1"/>
    </source>
</evidence>
<dbReference type="PROSITE" id="PS50231">
    <property type="entry name" value="RICIN_B_LECTIN"/>
    <property type="match status" value="2"/>
</dbReference>
<dbReference type="EMBL" id="KM038102">
    <property type="protein sequence ID" value="AIG55563.1"/>
    <property type="molecule type" value="Genomic_DNA"/>
</dbReference>
<feature type="chain" id="PRO_5002027283" evidence="1">
    <location>
        <begin position="18"/>
        <end position="295"/>
    </location>
</feature>
<dbReference type="Pfam" id="PF00652">
    <property type="entry name" value="Ricin_B_lectin"/>
    <property type="match status" value="2"/>
</dbReference>
<keyword evidence="1" id="KW-0732">Signal</keyword>
<dbReference type="Gene3D" id="2.80.10.50">
    <property type="match status" value="2"/>
</dbReference>